<dbReference type="InterPro" id="IPR012337">
    <property type="entry name" value="RNaseH-like_sf"/>
</dbReference>
<protein>
    <submittedName>
        <fullName evidence="8">17975_t:CDS:1</fullName>
    </submittedName>
</protein>
<gene>
    <name evidence="8" type="ORF">CPELLU_LOCUS12326</name>
</gene>
<organism evidence="8 9">
    <name type="scientific">Cetraspora pellucida</name>
    <dbReference type="NCBI Taxonomy" id="1433469"/>
    <lineage>
        <taxon>Eukaryota</taxon>
        <taxon>Fungi</taxon>
        <taxon>Fungi incertae sedis</taxon>
        <taxon>Mucoromycota</taxon>
        <taxon>Glomeromycotina</taxon>
        <taxon>Glomeromycetes</taxon>
        <taxon>Diversisporales</taxon>
        <taxon>Gigasporaceae</taxon>
        <taxon>Cetraspora</taxon>
    </lineage>
</organism>
<comment type="caution">
    <text evidence="8">The sequence shown here is derived from an EMBL/GenBank/DDBJ whole genome shotgun (WGS) entry which is preliminary data.</text>
</comment>
<evidence type="ECO:0000256" key="6">
    <source>
        <dbReference type="SAM" id="MobiDB-lite"/>
    </source>
</evidence>
<dbReference type="Proteomes" id="UP000789759">
    <property type="component" value="Unassembled WGS sequence"/>
</dbReference>
<evidence type="ECO:0000256" key="2">
    <source>
        <dbReference type="ARBA" id="ARBA00022723"/>
    </source>
</evidence>
<proteinExistence type="predicted"/>
<sequence>MSSVISDSNHDSQVPETDRADSSEDSSIGRPEDPVNAEYIKLGTRDKHGHVAIKCKYCEEVTQRGRPSEMKSHLVLECKDPKITDKFQSTHLDQNQEKLINKVLIHFFTCCGIPFWVVENPFFIDLLKNLNAGYTPPSRKILSNLWLDQETAHITVNIDEQLNRLKNLTLVLDGWTSGSHHSYYAFVIITSNRQQYVHSVQDFNEIIKIIEEIGPNKFGAVVSDGAAAIQLAKNFVANKYLHIIPVRCIAHHIQLIATDIIKKTSFGSQVLLKCQEFVTYFQNSHMSGAQLRNEITDLLIKDGGLKLFVKTRWCSAWDCCNLILRLKPVLRNISIKKLRNYITSREFWANVECLYKILEPTKIAVKTVESSNVKFADVFLILVKMAFAIKAMPTMETTIERLEFRKNCLTLEMFERIFRKALIIWKSQGRGDNNYIELPETWWATIKLPNHHLQKLALLLLTITPHSVGYERVFSVLNWFTQKRQNRLTVKKVSNMAKLHAYYVTNACHELNYVGQNLLENDFLKMMQNYTHSLTSDFAMFEEDIQLYDSNDDFEDNYEDSTNDDLSEVDLSEVDSNMLNIENSINLAYALNNTNQPTILDEIIDHGETDFDIDALTSQGMQMRNALVDKESEDFSNGRVN</sequence>
<feature type="compositionally biased region" description="Polar residues" evidence="6">
    <location>
        <begin position="1"/>
        <end position="15"/>
    </location>
</feature>
<keyword evidence="2" id="KW-0479">Metal-binding</keyword>
<keyword evidence="5" id="KW-0539">Nucleus</keyword>
<feature type="region of interest" description="Disordered" evidence="6">
    <location>
        <begin position="1"/>
        <end position="35"/>
    </location>
</feature>
<keyword evidence="9" id="KW-1185">Reference proteome</keyword>
<evidence type="ECO:0000256" key="5">
    <source>
        <dbReference type="ARBA" id="ARBA00023242"/>
    </source>
</evidence>
<accession>A0A9N9HX14</accession>
<reference evidence="8" key="1">
    <citation type="submission" date="2021-06" db="EMBL/GenBank/DDBJ databases">
        <authorList>
            <person name="Kallberg Y."/>
            <person name="Tangrot J."/>
            <person name="Rosling A."/>
        </authorList>
    </citation>
    <scope>NUCLEOTIDE SEQUENCE</scope>
    <source>
        <strain evidence="8">FL966</strain>
    </source>
</reference>
<keyword evidence="4" id="KW-0862">Zinc</keyword>
<evidence type="ECO:0000259" key="7">
    <source>
        <dbReference type="Pfam" id="PF04937"/>
    </source>
</evidence>
<dbReference type="Pfam" id="PF04937">
    <property type="entry name" value="DUF659"/>
    <property type="match status" value="1"/>
</dbReference>
<comment type="subcellular location">
    <subcellularLocation>
        <location evidence="1">Nucleus</location>
    </subcellularLocation>
</comment>
<dbReference type="InterPro" id="IPR007021">
    <property type="entry name" value="DUF659"/>
</dbReference>
<name>A0A9N9HX14_9GLOM</name>
<dbReference type="OrthoDB" id="2402529at2759"/>
<evidence type="ECO:0000256" key="4">
    <source>
        <dbReference type="ARBA" id="ARBA00022833"/>
    </source>
</evidence>
<dbReference type="EMBL" id="CAJVQA010011815">
    <property type="protein sequence ID" value="CAG8710998.1"/>
    <property type="molecule type" value="Genomic_DNA"/>
</dbReference>
<feature type="domain" description="DUF659" evidence="7">
    <location>
        <begin position="137"/>
        <end position="266"/>
    </location>
</feature>
<evidence type="ECO:0000256" key="3">
    <source>
        <dbReference type="ARBA" id="ARBA00022771"/>
    </source>
</evidence>
<dbReference type="PANTHER" id="PTHR46481">
    <property type="entry name" value="ZINC FINGER BED DOMAIN-CONTAINING PROTEIN 4"/>
    <property type="match status" value="1"/>
</dbReference>
<dbReference type="PANTHER" id="PTHR46481:SF10">
    <property type="entry name" value="ZINC FINGER BED DOMAIN-CONTAINING PROTEIN 39"/>
    <property type="match status" value="1"/>
</dbReference>
<evidence type="ECO:0000256" key="1">
    <source>
        <dbReference type="ARBA" id="ARBA00004123"/>
    </source>
</evidence>
<evidence type="ECO:0000313" key="9">
    <source>
        <dbReference type="Proteomes" id="UP000789759"/>
    </source>
</evidence>
<dbReference type="SUPFAM" id="SSF53098">
    <property type="entry name" value="Ribonuclease H-like"/>
    <property type="match status" value="1"/>
</dbReference>
<dbReference type="InterPro" id="IPR052035">
    <property type="entry name" value="ZnF_BED_domain_contain"/>
</dbReference>
<dbReference type="GO" id="GO:0005634">
    <property type="term" value="C:nucleus"/>
    <property type="evidence" value="ECO:0007669"/>
    <property type="project" value="UniProtKB-SubCell"/>
</dbReference>
<evidence type="ECO:0000313" key="8">
    <source>
        <dbReference type="EMBL" id="CAG8710998.1"/>
    </source>
</evidence>
<keyword evidence="3" id="KW-0863">Zinc-finger</keyword>
<dbReference type="AlphaFoldDB" id="A0A9N9HX14"/>
<dbReference type="GO" id="GO:0008270">
    <property type="term" value="F:zinc ion binding"/>
    <property type="evidence" value="ECO:0007669"/>
    <property type="project" value="UniProtKB-KW"/>
</dbReference>